<dbReference type="InterPro" id="IPR010828">
    <property type="entry name" value="Atf2/Sli1-like"/>
</dbReference>
<organism evidence="1 2">
    <name type="scientific">Aspergillus terreus</name>
    <dbReference type="NCBI Taxonomy" id="33178"/>
    <lineage>
        <taxon>Eukaryota</taxon>
        <taxon>Fungi</taxon>
        <taxon>Dikarya</taxon>
        <taxon>Ascomycota</taxon>
        <taxon>Pezizomycotina</taxon>
        <taxon>Eurotiomycetes</taxon>
        <taxon>Eurotiomycetidae</taxon>
        <taxon>Eurotiales</taxon>
        <taxon>Aspergillaceae</taxon>
        <taxon>Aspergillus</taxon>
        <taxon>Aspergillus subgen. Circumdati</taxon>
    </lineage>
</organism>
<dbReference type="GO" id="GO:0008080">
    <property type="term" value="F:N-acetyltransferase activity"/>
    <property type="evidence" value="ECO:0007669"/>
    <property type="project" value="TreeGrafter"/>
</dbReference>
<proteinExistence type="predicted"/>
<dbReference type="EMBL" id="BLJY01000014">
    <property type="protein sequence ID" value="GFF21426.1"/>
    <property type="molecule type" value="Genomic_DNA"/>
</dbReference>
<dbReference type="PANTHER" id="PTHR28037:SF1">
    <property type="entry name" value="ALCOHOL O-ACETYLTRANSFERASE 1-RELATED"/>
    <property type="match status" value="1"/>
</dbReference>
<keyword evidence="2" id="KW-1185">Reference proteome</keyword>
<accession>A0A5M3Z3J8</accession>
<sequence>MAKTATVEWEPLNAKPGALLERPACRYQRQFSLLNHFGLQANVIIAATFTNTKAGSIVLSKELIYAALQHVIRKYPELGITTFCRPSETKTGQHRRWSAFLRQINLDAHVKFINIPAEEEVKGLTATIESYHSLWFEPSIRPAWQLVIVNGRHILFVYDHYITDGRGGTYILESILEALNSPKEEFVNSSIAEISIDVKGFPEEDAIKRAPVPVSVLYAVLNYLRFWAIWLLYRQKDLFFHEITPKIRKLDFNNPQKEDNLVKTRLHTLRLDAATMKKCIQACRSHRTSFTSLLHTLIKVTLAADFYPEAKFSHSQVVVDLRPFLKPHDREQTVGNAASVVSSYDWLSKFRQAGQQTASKEHISLESSLLWELARKHRAHVMNDLNHKKTFLRAWQSIELIGEDEEDYVARFLPGLKLFQRNAFSISNLGAFRPSISVGQDMHSGNWTITNMEFSAGAVKAVYGAKLMFNVAGVQDGPTTIHVCYEEGAFRGEFVNSLLERIKLRMDAII</sequence>
<dbReference type="VEuPathDB" id="FungiDB:ATEG_07388"/>
<dbReference type="PANTHER" id="PTHR28037">
    <property type="entry name" value="ALCOHOL O-ACETYLTRANSFERASE 1-RELATED"/>
    <property type="match status" value="1"/>
</dbReference>
<name>A0A5M3Z3J8_ASPTE</name>
<protein>
    <submittedName>
        <fullName evidence="1">Alcohol acetyltransferase</fullName>
    </submittedName>
</protein>
<gene>
    <name evidence="1" type="ORF">ATEIFO6365_0014035800</name>
</gene>
<dbReference type="InterPro" id="IPR052058">
    <property type="entry name" value="Alcohol_O-acetyltransferase"/>
</dbReference>
<dbReference type="Pfam" id="PF07247">
    <property type="entry name" value="AATase"/>
    <property type="match status" value="1"/>
</dbReference>
<comment type="caution">
    <text evidence="1">The sequence shown here is derived from an EMBL/GenBank/DDBJ whole genome shotgun (WGS) entry which is preliminary data.</text>
</comment>
<evidence type="ECO:0000313" key="1">
    <source>
        <dbReference type="EMBL" id="GFF21426.1"/>
    </source>
</evidence>
<evidence type="ECO:0000313" key="2">
    <source>
        <dbReference type="Proteomes" id="UP000452235"/>
    </source>
</evidence>
<dbReference type="AlphaFoldDB" id="A0A5M3Z3J8"/>
<reference evidence="1 2" key="1">
    <citation type="submission" date="2020-01" db="EMBL/GenBank/DDBJ databases">
        <title>Aspergillus terreus IFO 6365 whole genome shotgun sequence.</title>
        <authorList>
            <person name="Kanamasa S."/>
            <person name="Takahashi H."/>
        </authorList>
    </citation>
    <scope>NUCLEOTIDE SEQUENCE [LARGE SCALE GENOMIC DNA]</scope>
    <source>
        <strain evidence="1 2">IFO 6365</strain>
    </source>
</reference>
<dbReference type="OrthoDB" id="2150604at2759"/>
<dbReference type="SUPFAM" id="SSF52777">
    <property type="entry name" value="CoA-dependent acyltransferases"/>
    <property type="match status" value="1"/>
</dbReference>
<dbReference type="Proteomes" id="UP000452235">
    <property type="component" value="Unassembled WGS sequence"/>
</dbReference>
<keyword evidence="1" id="KW-0808">Transferase</keyword>